<feature type="region of interest" description="Disordered" evidence="1">
    <location>
        <begin position="243"/>
        <end position="262"/>
    </location>
</feature>
<feature type="compositionally biased region" description="Basic and acidic residues" evidence="1">
    <location>
        <begin position="177"/>
        <end position="199"/>
    </location>
</feature>
<protein>
    <submittedName>
        <fullName evidence="2">Uncharacterized protein</fullName>
    </submittedName>
</protein>
<organism evidence="2 3">
    <name type="scientific">Bipolaris victoriae (strain FI3)</name>
    <name type="common">Victoria blight of oats agent</name>
    <name type="synonym">Cochliobolus victoriae</name>
    <dbReference type="NCBI Taxonomy" id="930091"/>
    <lineage>
        <taxon>Eukaryota</taxon>
        <taxon>Fungi</taxon>
        <taxon>Dikarya</taxon>
        <taxon>Ascomycota</taxon>
        <taxon>Pezizomycotina</taxon>
        <taxon>Dothideomycetes</taxon>
        <taxon>Pleosporomycetidae</taxon>
        <taxon>Pleosporales</taxon>
        <taxon>Pleosporineae</taxon>
        <taxon>Pleosporaceae</taxon>
        <taxon>Bipolaris</taxon>
    </lineage>
</organism>
<dbReference type="OrthoDB" id="3695667at2759"/>
<name>W7E2H8_BIPV3</name>
<evidence type="ECO:0000313" key="3">
    <source>
        <dbReference type="Proteomes" id="UP000054337"/>
    </source>
</evidence>
<sequence>MESLELFELIQNEEDNSKILEELRQHIKNGKELPWFQDIIPGLIPGIEDGKTWLNHARKLLWSSAEYSEHKVKLIRMQKLLQPSPIPLSPDRYRLQQHWPIYIEALRPMSDRMFAAANKVYEVVAKQDCLTKDRNIATTTSEIDDRHYAFVTVAVALQDKILSPIISDIKRRQRSLDEEIQHAEDQKRDQLERDEHTETGDDGQAPVEAGGQAVQQRLDFLAEEKHGNQELLKALERFRDVPTADTLVDEKDTKDQRKDLKRSSVVEYSDSDEVMSRKSAKRRLPLR</sequence>
<accession>W7E2H8</accession>
<gene>
    <name evidence="2" type="ORF">COCVIDRAFT_20747</name>
</gene>
<dbReference type="GeneID" id="26252596"/>
<feature type="compositionally biased region" description="Basic residues" evidence="1">
    <location>
        <begin position="278"/>
        <end position="287"/>
    </location>
</feature>
<dbReference type="RefSeq" id="XP_014550885.1">
    <property type="nucleotide sequence ID" value="XM_014695399.1"/>
</dbReference>
<keyword evidence="3" id="KW-1185">Reference proteome</keyword>
<evidence type="ECO:0000313" key="2">
    <source>
        <dbReference type="EMBL" id="EUN21314.1"/>
    </source>
</evidence>
<evidence type="ECO:0000256" key="1">
    <source>
        <dbReference type="SAM" id="MobiDB-lite"/>
    </source>
</evidence>
<dbReference type="Proteomes" id="UP000054337">
    <property type="component" value="Unassembled WGS sequence"/>
</dbReference>
<dbReference type="EMBL" id="KI968853">
    <property type="protein sequence ID" value="EUN21314.1"/>
    <property type="molecule type" value="Genomic_DNA"/>
</dbReference>
<reference evidence="2 3" key="1">
    <citation type="journal article" date="2013" name="PLoS Genet.">
        <title>Comparative genome structure, secondary metabolite, and effector coding capacity across Cochliobolus pathogens.</title>
        <authorList>
            <person name="Condon B.J."/>
            <person name="Leng Y."/>
            <person name="Wu D."/>
            <person name="Bushley K.E."/>
            <person name="Ohm R.A."/>
            <person name="Otillar R."/>
            <person name="Martin J."/>
            <person name="Schackwitz W."/>
            <person name="Grimwood J."/>
            <person name="MohdZainudin N."/>
            <person name="Xue C."/>
            <person name="Wang R."/>
            <person name="Manning V.A."/>
            <person name="Dhillon B."/>
            <person name="Tu Z.J."/>
            <person name="Steffenson B.J."/>
            <person name="Salamov A."/>
            <person name="Sun H."/>
            <person name="Lowry S."/>
            <person name="LaButti K."/>
            <person name="Han J."/>
            <person name="Copeland A."/>
            <person name="Lindquist E."/>
            <person name="Barry K."/>
            <person name="Schmutz J."/>
            <person name="Baker S.E."/>
            <person name="Ciuffetti L.M."/>
            <person name="Grigoriev I.V."/>
            <person name="Zhong S."/>
            <person name="Turgeon B.G."/>
        </authorList>
    </citation>
    <scope>NUCLEOTIDE SEQUENCE [LARGE SCALE GENOMIC DNA]</scope>
    <source>
        <strain evidence="2 3">FI3</strain>
    </source>
</reference>
<feature type="region of interest" description="Disordered" evidence="1">
    <location>
        <begin position="177"/>
        <end position="208"/>
    </location>
</feature>
<dbReference type="HOGENOM" id="CLU_1054357_0_0_1"/>
<proteinExistence type="predicted"/>
<dbReference type="AlphaFoldDB" id="W7E2H8"/>
<feature type="region of interest" description="Disordered" evidence="1">
    <location>
        <begin position="267"/>
        <end position="287"/>
    </location>
</feature>